<protein>
    <submittedName>
        <fullName evidence="1">Uncharacterized protein</fullName>
    </submittedName>
</protein>
<evidence type="ECO:0000313" key="2">
    <source>
        <dbReference type="Proteomes" id="UP000821866"/>
    </source>
</evidence>
<evidence type="ECO:0000313" key="1">
    <source>
        <dbReference type="EMBL" id="KAH8034058.1"/>
    </source>
</evidence>
<reference evidence="1" key="2">
    <citation type="submission" date="2021-09" db="EMBL/GenBank/DDBJ databases">
        <authorList>
            <person name="Jia N."/>
            <person name="Wang J."/>
            <person name="Shi W."/>
            <person name="Du L."/>
            <person name="Sun Y."/>
            <person name="Zhan W."/>
            <person name="Jiang J."/>
            <person name="Wang Q."/>
            <person name="Zhang B."/>
            <person name="Ji P."/>
            <person name="Sakyi L.B."/>
            <person name="Cui X."/>
            <person name="Yuan T."/>
            <person name="Jiang B."/>
            <person name="Yang W."/>
            <person name="Lam T.T.-Y."/>
            <person name="Chang Q."/>
            <person name="Ding S."/>
            <person name="Wang X."/>
            <person name="Zhu J."/>
            <person name="Ruan X."/>
            <person name="Zhao L."/>
            <person name="Wei J."/>
            <person name="Que T."/>
            <person name="Du C."/>
            <person name="Cheng J."/>
            <person name="Dai P."/>
            <person name="Han X."/>
            <person name="Huang E."/>
            <person name="Gao Y."/>
            <person name="Liu J."/>
            <person name="Shao H."/>
            <person name="Ye R."/>
            <person name="Li L."/>
            <person name="Wei W."/>
            <person name="Wang X."/>
            <person name="Wang C."/>
            <person name="Huo Q."/>
            <person name="Li W."/>
            <person name="Guo W."/>
            <person name="Chen H."/>
            <person name="Chen S."/>
            <person name="Zhou L."/>
            <person name="Zhou L."/>
            <person name="Ni X."/>
            <person name="Tian J."/>
            <person name="Zhou Y."/>
            <person name="Sheng Y."/>
            <person name="Liu T."/>
            <person name="Pan Y."/>
            <person name="Xia L."/>
            <person name="Li J."/>
            <person name="Zhao F."/>
            <person name="Cao W."/>
        </authorList>
    </citation>
    <scope>NUCLEOTIDE SEQUENCE</scope>
    <source>
        <strain evidence="1">Rmic-2018</strain>
        <tissue evidence="1">Larvae</tissue>
    </source>
</reference>
<keyword evidence="2" id="KW-1185">Reference proteome</keyword>
<name>A0A9J6EI88_RHIMP</name>
<comment type="caution">
    <text evidence="1">The sequence shown here is derived from an EMBL/GenBank/DDBJ whole genome shotgun (WGS) entry which is preliminary data.</text>
</comment>
<proteinExistence type="predicted"/>
<dbReference type="EMBL" id="JABSTU010000004">
    <property type="protein sequence ID" value="KAH8034058.1"/>
    <property type="molecule type" value="Genomic_DNA"/>
</dbReference>
<reference evidence="1" key="1">
    <citation type="journal article" date="2020" name="Cell">
        <title>Large-Scale Comparative Analyses of Tick Genomes Elucidate Their Genetic Diversity and Vector Capacities.</title>
        <authorList>
            <consortium name="Tick Genome and Microbiome Consortium (TIGMIC)"/>
            <person name="Jia N."/>
            <person name="Wang J."/>
            <person name="Shi W."/>
            <person name="Du L."/>
            <person name="Sun Y."/>
            <person name="Zhan W."/>
            <person name="Jiang J.F."/>
            <person name="Wang Q."/>
            <person name="Zhang B."/>
            <person name="Ji P."/>
            <person name="Bell-Sakyi L."/>
            <person name="Cui X.M."/>
            <person name="Yuan T.T."/>
            <person name="Jiang B.G."/>
            <person name="Yang W.F."/>
            <person name="Lam T.T."/>
            <person name="Chang Q.C."/>
            <person name="Ding S.J."/>
            <person name="Wang X.J."/>
            <person name="Zhu J.G."/>
            <person name="Ruan X.D."/>
            <person name="Zhao L."/>
            <person name="Wei J.T."/>
            <person name="Ye R.Z."/>
            <person name="Que T.C."/>
            <person name="Du C.H."/>
            <person name="Zhou Y.H."/>
            <person name="Cheng J.X."/>
            <person name="Dai P.F."/>
            <person name="Guo W.B."/>
            <person name="Han X.H."/>
            <person name="Huang E.J."/>
            <person name="Li L.F."/>
            <person name="Wei W."/>
            <person name="Gao Y.C."/>
            <person name="Liu J.Z."/>
            <person name="Shao H.Z."/>
            <person name="Wang X."/>
            <person name="Wang C.C."/>
            <person name="Yang T.C."/>
            <person name="Huo Q.B."/>
            <person name="Li W."/>
            <person name="Chen H.Y."/>
            <person name="Chen S.E."/>
            <person name="Zhou L.G."/>
            <person name="Ni X.B."/>
            <person name="Tian J.H."/>
            <person name="Sheng Y."/>
            <person name="Liu T."/>
            <person name="Pan Y.S."/>
            <person name="Xia L.Y."/>
            <person name="Li J."/>
            <person name="Zhao F."/>
            <person name="Cao W.C."/>
        </authorList>
    </citation>
    <scope>NUCLEOTIDE SEQUENCE</scope>
    <source>
        <strain evidence="1">Rmic-2018</strain>
    </source>
</reference>
<gene>
    <name evidence="1" type="ORF">HPB51_019282</name>
</gene>
<organism evidence="1 2">
    <name type="scientific">Rhipicephalus microplus</name>
    <name type="common">Cattle tick</name>
    <name type="synonym">Boophilus microplus</name>
    <dbReference type="NCBI Taxonomy" id="6941"/>
    <lineage>
        <taxon>Eukaryota</taxon>
        <taxon>Metazoa</taxon>
        <taxon>Ecdysozoa</taxon>
        <taxon>Arthropoda</taxon>
        <taxon>Chelicerata</taxon>
        <taxon>Arachnida</taxon>
        <taxon>Acari</taxon>
        <taxon>Parasitiformes</taxon>
        <taxon>Ixodida</taxon>
        <taxon>Ixodoidea</taxon>
        <taxon>Ixodidae</taxon>
        <taxon>Rhipicephalinae</taxon>
        <taxon>Rhipicephalus</taxon>
        <taxon>Boophilus</taxon>
    </lineage>
</organism>
<sequence length="246" mass="27761">MLWQCPVLNASFGSPATEDDWFNHLRSPDRALQHQAVQKAQKVAGELRLPVPTWAEPPGWPPFFYRGKNAPGPRDRDAGMKPRMWKTSGRQNKHGAGTPAVSLHCIRRQVFFEAFECKLNLGTERFVISSKIAGTLQDIERSGEALVAPNRLSLRGEKPGLSIRTLQSLRHMRDACLSPVAISRAYVGHPLFISESSSQKLELRDLALNILQQQGGLEPHFMGTPAGLYKRRIPRQKWMEYRAPQF</sequence>
<dbReference type="Proteomes" id="UP000821866">
    <property type="component" value="Chromosome 2"/>
</dbReference>
<dbReference type="AlphaFoldDB" id="A0A9J6EI88"/>
<accession>A0A9J6EI88</accession>